<protein>
    <recommendedName>
        <fullName evidence="1">Enoyl reductase (ER) domain-containing protein</fullName>
    </recommendedName>
</protein>
<dbReference type="CDD" id="cd05289">
    <property type="entry name" value="MDR_like_2"/>
    <property type="match status" value="1"/>
</dbReference>
<proteinExistence type="predicted"/>
<dbReference type="InterPro" id="IPR052733">
    <property type="entry name" value="Chloroplast_QOR"/>
</dbReference>
<accession>A0A0C3CMK3</accession>
<dbReference type="Pfam" id="PF13602">
    <property type="entry name" value="ADH_zinc_N_2"/>
    <property type="match status" value="1"/>
</dbReference>
<keyword evidence="3" id="KW-1185">Reference proteome</keyword>
<dbReference type="AlphaFoldDB" id="A0A0C3CMK3"/>
<feature type="domain" description="Enoyl reductase (ER)" evidence="1">
    <location>
        <begin position="14"/>
        <end position="326"/>
    </location>
</feature>
<evidence type="ECO:0000313" key="3">
    <source>
        <dbReference type="Proteomes" id="UP000054321"/>
    </source>
</evidence>
<dbReference type="InterPro" id="IPR011032">
    <property type="entry name" value="GroES-like_sf"/>
</dbReference>
<dbReference type="HOGENOM" id="CLU_026673_3_3_1"/>
<gene>
    <name evidence="2" type="ORF">OIDMADRAFT_199451</name>
</gene>
<dbReference type="PANTHER" id="PTHR44013">
    <property type="entry name" value="ZINC-TYPE ALCOHOL DEHYDROGENASE-LIKE PROTEIN C16A3.02C"/>
    <property type="match status" value="1"/>
</dbReference>
<dbReference type="FunCoup" id="A0A0C3CMK3">
    <property type="interactions" value="75"/>
</dbReference>
<dbReference type="SUPFAM" id="SSF50129">
    <property type="entry name" value="GroES-like"/>
    <property type="match status" value="1"/>
</dbReference>
<sequence>MSIPKTQKAILQPDVMSTEVTMITDPVPAANPSSNEHLIRVHTTAITNGELLWSRYFPLPKGEEPEKFLVPCNDVAGTVITAPEDSPFKPGTEVYARSNYNRTGCAREYTILLTEEMSKRPQNLSWAESAVVPMSAETAWQALFEHVGWEAKAGEGARGKRIFITAASGGVGVWMVQLAKWAGAHVTATCGTSNVDWVKSLGADEVLDYTKTDIKQWSNGKDKKVDVAVDCIGQKSLEDAWWTIKGGGTLISIYQPPEQKKPAGVEDDIRNFFFIMKSVGEQLRMITDLIEAGIGKPALDSVFPVDQFQDAFKRVESGKTRGKVVLEFV</sequence>
<reference evidence="3" key="2">
    <citation type="submission" date="2015-01" db="EMBL/GenBank/DDBJ databases">
        <title>Evolutionary Origins and Diversification of the Mycorrhizal Mutualists.</title>
        <authorList>
            <consortium name="DOE Joint Genome Institute"/>
            <consortium name="Mycorrhizal Genomics Consortium"/>
            <person name="Kohler A."/>
            <person name="Kuo A."/>
            <person name="Nagy L.G."/>
            <person name="Floudas D."/>
            <person name="Copeland A."/>
            <person name="Barry K.W."/>
            <person name="Cichocki N."/>
            <person name="Veneault-Fourrey C."/>
            <person name="LaButti K."/>
            <person name="Lindquist E.A."/>
            <person name="Lipzen A."/>
            <person name="Lundell T."/>
            <person name="Morin E."/>
            <person name="Murat C."/>
            <person name="Riley R."/>
            <person name="Ohm R."/>
            <person name="Sun H."/>
            <person name="Tunlid A."/>
            <person name="Henrissat B."/>
            <person name="Grigoriev I.V."/>
            <person name="Hibbett D.S."/>
            <person name="Martin F."/>
        </authorList>
    </citation>
    <scope>NUCLEOTIDE SEQUENCE [LARGE SCALE GENOMIC DNA]</scope>
    <source>
        <strain evidence="3">Zn</strain>
    </source>
</reference>
<dbReference type="InParanoid" id="A0A0C3CMK3"/>
<dbReference type="EMBL" id="KN832877">
    <property type="protein sequence ID" value="KIN00209.1"/>
    <property type="molecule type" value="Genomic_DNA"/>
</dbReference>
<reference evidence="2 3" key="1">
    <citation type="submission" date="2014-04" db="EMBL/GenBank/DDBJ databases">
        <authorList>
            <consortium name="DOE Joint Genome Institute"/>
            <person name="Kuo A."/>
            <person name="Martino E."/>
            <person name="Perotto S."/>
            <person name="Kohler A."/>
            <person name="Nagy L.G."/>
            <person name="Floudas D."/>
            <person name="Copeland A."/>
            <person name="Barry K.W."/>
            <person name="Cichocki N."/>
            <person name="Veneault-Fourrey C."/>
            <person name="LaButti K."/>
            <person name="Lindquist E.A."/>
            <person name="Lipzen A."/>
            <person name="Lundell T."/>
            <person name="Morin E."/>
            <person name="Murat C."/>
            <person name="Sun H."/>
            <person name="Tunlid A."/>
            <person name="Henrissat B."/>
            <person name="Grigoriev I.V."/>
            <person name="Hibbett D.S."/>
            <person name="Martin F."/>
            <person name="Nordberg H.P."/>
            <person name="Cantor M.N."/>
            <person name="Hua S.X."/>
        </authorList>
    </citation>
    <scope>NUCLEOTIDE SEQUENCE [LARGE SCALE GENOMIC DNA]</scope>
    <source>
        <strain evidence="2 3">Zn</strain>
    </source>
</reference>
<dbReference type="Proteomes" id="UP000054321">
    <property type="component" value="Unassembled WGS sequence"/>
</dbReference>
<dbReference type="SUPFAM" id="SSF51735">
    <property type="entry name" value="NAD(P)-binding Rossmann-fold domains"/>
    <property type="match status" value="1"/>
</dbReference>
<evidence type="ECO:0000259" key="1">
    <source>
        <dbReference type="SMART" id="SM00829"/>
    </source>
</evidence>
<dbReference type="OrthoDB" id="3509362at2759"/>
<dbReference type="STRING" id="913774.A0A0C3CMK3"/>
<evidence type="ECO:0000313" key="2">
    <source>
        <dbReference type="EMBL" id="KIN00209.1"/>
    </source>
</evidence>
<name>A0A0C3CMK3_OIDMZ</name>
<dbReference type="GO" id="GO:0016491">
    <property type="term" value="F:oxidoreductase activity"/>
    <property type="evidence" value="ECO:0007669"/>
    <property type="project" value="InterPro"/>
</dbReference>
<dbReference type="Gene3D" id="3.40.50.720">
    <property type="entry name" value="NAD(P)-binding Rossmann-like Domain"/>
    <property type="match status" value="1"/>
</dbReference>
<dbReference type="InterPro" id="IPR036291">
    <property type="entry name" value="NAD(P)-bd_dom_sf"/>
</dbReference>
<dbReference type="Gene3D" id="3.90.180.10">
    <property type="entry name" value="Medium-chain alcohol dehydrogenases, catalytic domain"/>
    <property type="match status" value="1"/>
</dbReference>
<dbReference type="InterPro" id="IPR020843">
    <property type="entry name" value="ER"/>
</dbReference>
<organism evidence="2 3">
    <name type="scientific">Oidiodendron maius (strain Zn)</name>
    <dbReference type="NCBI Taxonomy" id="913774"/>
    <lineage>
        <taxon>Eukaryota</taxon>
        <taxon>Fungi</taxon>
        <taxon>Dikarya</taxon>
        <taxon>Ascomycota</taxon>
        <taxon>Pezizomycotina</taxon>
        <taxon>Leotiomycetes</taxon>
        <taxon>Leotiomycetes incertae sedis</taxon>
        <taxon>Myxotrichaceae</taxon>
        <taxon>Oidiodendron</taxon>
    </lineage>
</organism>
<dbReference type="SMART" id="SM00829">
    <property type="entry name" value="PKS_ER"/>
    <property type="match status" value="1"/>
</dbReference>
<dbReference type="PANTHER" id="PTHR44013:SF5">
    <property type="entry name" value="OXIDOREDUCTASE, PUTATIVE (AFU_ORTHOLOGUE AFUA_5G01290)-RELATED"/>
    <property type="match status" value="1"/>
</dbReference>